<evidence type="ECO:0000313" key="1">
    <source>
        <dbReference type="EMBL" id="BCU82754.1"/>
    </source>
</evidence>
<proteinExistence type="predicted"/>
<dbReference type="Proteomes" id="UP000677436">
    <property type="component" value="Chromosome"/>
</dbReference>
<dbReference type="AlphaFoldDB" id="A0A8D5ZLP8"/>
<name>A0A8D5ZLP8_9BACL</name>
<sequence>MNDMPFHCGQRIGEDISLCPALTQLKQEHIPLREQMEQTDRYKHCSVNL</sequence>
<evidence type="ECO:0000313" key="2">
    <source>
        <dbReference type="Proteomes" id="UP000677436"/>
    </source>
</evidence>
<accession>A0A8D5ZLP8</accession>
<organism evidence="1 2">
    <name type="scientific">Polycladomyces abyssicola</name>
    <dbReference type="NCBI Taxonomy" id="1125966"/>
    <lineage>
        <taxon>Bacteria</taxon>
        <taxon>Bacillati</taxon>
        <taxon>Bacillota</taxon>
        <taxon>Bacilli</taxon>
        <taxon>Bacillales</taxon>
        <taxon>Thermoactinomycetaceae</taxon>
        <taxon>Polycladomyces</taxon>
    </lineage>
</organism>
<dbReference type="KEGG" id="pabs:JIR001_25370"/>
<reference evidence="1" key="2">
    <citation type="journal article" date="2021" name="Microbiol. Resour. Announc.">
        <title>Complete Genome Sequence of Polycladomyces abyssicola JIR-001T, Isolated from Hemipelagic Sediment in Deep Seawater.</title>
        <authorList>
            <person name="Tsubouchi T."/>
            <person name="Kaneko Y."/>
        </authorList>
    </citation>
    <scope>NUCLEOTIDE SEQUENCE</scope>
    <source>
        <strain evidence="1">JIR-001</strain>
    </source>
</reference>
<protein>
    <submittedName>
        <fullName evidence="1">Uncharacterized protein</fullName>
    </submittedName>
</protein>
<gene>
    <name evidence="1" type="ORF">JIR001_25370</name>
</gene>
<dbReference type="EMBL" id="AP024601">
    <property type="protein sequence ID" value="BCU82754.1"/>
    <property type="molecule type" value="Genomic_DNA"/>
</dbReference>
<reference evidence="1" key="1">
    <citation type="journal article" date="2013" name="Int. J. Syst. Evol. Microbiol.">
        <title>Polycladomyces abyssicola gen. nov., sp. nov., a thermophilic filamentous bacterium isolated from hemipelagic sediment.</title>
        <authorList>
            <person name="Tsubouchi T."/>
            <person name="Shimane Y."/>
            <person name="Mori K."/>
            <person name="Usui K."/>
            <person name="Hiraki T."/>
            <person name="Tame A."/>
            <person name="Uematsu K."/>
            <person name="Maruyama T."/>
            <person name="Hatada Y."/>
        </authorList>
    </citation>
    <scope>NUCLEOTIDE SEQUENCE</scope>
    <source>
        <strain evidence="1">JIR-001</strain>
    </source>
</reference>
<keyword evidence="2" id="KW-1185">Reference proteome</keyword>